<proteinExistence type="predicted"/>
<reference evidence="1" key="1">
    <citation type="journal article" date="2018" name="Genome Biol.">
        <title>SKESA: strategic k-mer extension for scrupulous assemblies.</title>
        <authorList>
            <person name="Souvorov A."/>
            <person name="Agarwala R."/>
            <person name="Lipman D.J."/>
        </authorList>
    </citation>
    <scope>NUCLEOTIDE SEQUENCE</scope>
    <source>
        <strain evidence="1">10-8458</strain>
    </source>
</reference>
<dbReference type="EMBL" id="DAASNA010000005">
    <property type="protein sequence ID" value="HAE6194399.1"/>
    <property type="molecule type" value="Genomic_DNA"/>
</dbReference>
<comment type="caution">
    <text evidence="1">The sequence shown here is derived from an EMBL/GenBank/DDBJ whole genome shotgun (WGS) entry which is preliminary data.</text>
</comment>
<accession>A0A734FTV3</accession>
<sequence>MYGEFLLLVFRVEAQPSFYYYLRKLLPVISLNNDKKVEYHSLGAVYRGPFFLSESAVSPRPFRSGMMRHAVDFLSKHLLTRYATSPPFKAGGG</sequence>
<gene>
    <name evidence="1" type="ORF">G4I95_001557</name>
</gene>
<name>A0A734FTV3_SALET</name>
<organism evidence="1">
    <name type="scientific">Salmonella enterica subsp. enterica serovar Lattenkamp</name>
    <dbReference type="NCBI Taxonomy" id="2564671"/>
    <lineage>
        <taxon>Bacteria</taxon>
        <taxon>Pseudomonadati</taxon>
        <taxon>Pseudomonadota</taxon>
        <taxon>Gammaproteobacteria</taxon>
        <taxon>Enterobacterales</taxon>
        <taxon>Enterobacteriaceae</taxon>
        <taxon>Salmonella</taxon>
    </lineage>
</organism>
<evidence type="ECO:0000313" key="1">
    <source>
        <dbReference type="EMBL" id="HAE6194399.1"/>
    </source>
</evidence>
<protein>
    <submittedName>
        <fullName evidence="1">Uncharacterized protein</fullName>
    </submittedName>
</protein>
<dbReference type="AlphaFoldDB" id="A0A734FTV3"/>
<reference evidence="1" key="2">
    <citation type="submission" date="2018-07" db="EMBL/GenBank/DDBJ databases">
        <authorList>
            <consortium name="NCBI Pathogen Detection Project"/>
        </authorList>
    </citation>
    <scope>NUCLEOTIDE SEQUENCE</scope>
    <source>
        <strain evidence="1">10-8458</strain>
    </source>
</reference>